<feature type="region of interest" description="Disordered" evidence="1">
    <location>
        <begin position="1"/>
        <end position="52"/>
    </location>
</feature>
<evidence type="ECO:0000313" key="2">
    <source>
        <dbReference type="EMBL" id="OAF67098.1"/>
    </source>
</evidence>
<organism evidence="2 3">
    <name type="scientific">Intoshia linei</name>
    <dbReference type="NCBI Taxonomy" id="1819745"/>
    <lineage>
        <taxon>Eukaryota</taxon>
        <taxon>Metazoa</taxon>
        <taxon>Spiralia</taxon>
        <taxon>Lophotrochozoa</taxon>
        <taxon>Mesozoa</taxon>
        <taxon>Orthonectida</taxon>
        <taxon>Rhopaluridae</taxon>
        <taxon>Intoshia</taxon>
    </lineage>
</organism>
<evidence type="ECO:0000256" key="1">
    <source>
        <dbReference type="SAM" id="MobiDB-lite"/>
    </source>
</evidence>
<protein>
    <submittedName>
        <fullName evidence="2">Uncharacterized protein</fullName>
    </submittedName>
</protein>
<comment type="caution">
    <text evidence="2">The sequence shown here is derived from an EMBL/GenBank/DDBJ whole genome shotgun (WGS) entry which is preliminary data.</text>
</comment>
<reference evidence="2 3" key="1">
    <citation type="submission" date="2016-04" db="EMBL/GenBank/DDBJ databases">
        <title>The genome of Intoshia linei affirms orthonectids as highly simplified spiralians.</title>
        <authorList>
            <person name="Mikhailov K.V."/>
            <person name="Slusarev G.S."/>
            <person name="Nikitin M.A."/>
            <person name="Logacheva M.D."/>
            <person name="Penin A."/>
            <person name="Aleoshin V."/>
            <person name="Panchin Y.V."/>
        </authorList>
    </citation>
    <scope>NUCLEOTIDE SEQUENCE [LARGE SCALE GENOMIC DNA]</scope>
    <source>
        <strain evidence="2">Intl2013</strain>
        <tissue evidence="2">Whole animal</tissue>
    </source>
</reference>
<proteinExistence type="predicted"/>
<dbReference type="AlphaFoldDB" id="A0A177AYL7"/>
<gene>
    <name evidence="2" type="ORF">A3Q56_05160</name>
</gene>
<name>A0A177AYL7_9BILA</name>
<evidence type="ECO:0000313" key="3">
    <source>
        <dbReference type="Proteomes" id="UP000078046"/>
    </source>
</evidence>
<sequence>MQNISDKIIKYRSTMENGNHEDKKNSNINVTSEDEVSNDTAVDYTSEDDTTGKGLVYECNYFIG</sequence>
<dbReference type="EMBL" id="LWCA01000746">
    <property type="protein sequence ID" value="OAF67098.1"/>
    <property type="molecule type" value="Genomic_DNA"/>
</dbReference>
<dbReference type="Proteomes" id="UP000078046">
    <property type="component" value="Unassembled WGS sequence"/>
</dbReference>
<accession>A0A177AYL7</accession>
<keyword evidence="3" id="KW-1185">Reference proteome</keyword>